<evidence type="ECO:0000256" key="3">
    <source>
        <dbReference type="ARBA" id="ARBA00004626"/>
    </source>
</evidence>
<keyword evidence="7" id="KW-0498">Mitosis</keyword>
<evidence type="ECO:0000256" key="7">
    <source>
        <dbReference type="ARBA" id="ARBA00022776"/>
    </source>
</evidence>
<keyword evidence="6" id="KW-0132">Cell division</keyword>
<keyword evidence="10" id="KW-0131">Cell cycle</keyword>
<keyword evidence="4" id="KW-0963">Cytoplasm</keyword>
<feature type="coiled-coil region" evidence="13">
    <location>
        <begin position="197"/>
        <end position="382"/>
    </location>
</feature>
<evidence type="ECO:0000256" key="1">
    <source>
        <dbReference type="ARBA" id="ARBA00004114"/>
    </source>
</evidence>
<dbReference type="InterPro" id="IPR038926">
    <property type="entry name" value="CEP55"/>
</dbReference>
<dbReference type="CTD" id="55165"/>
<dbReference type="OMA" id="AVMAKCS"/>
<dbReference type="PANTHER" id="PTHR31838:SF1">
    <property type="entry name" value="CENTROSOMAL PROTEIN OF 55 KDA"/>
    <property type="match status" value="1"/>
</dbReference>
<dbReference type="GO" id="GO:0051896">
    <property type="term" value="P:regulation of phosphatidylinositol 3-kinase/protein kinase B signal transduction"/>
    <property type="evidence" value="ECO:0007669"/>
    <property type="project" value="InterPro"/>
</dbReference>
<dbReference type="RefSeq" id="XP_025024674.1">
    <property type="nucleotide sequence ID" value="XM_025168906.1"/>
</dbReference>
<reference evidence="16" key="1">
    <citation type="submission" date="2025-08" db="UniProtKB">
        <authorList>
            <consortium name="RefSeq"/>
        </authorList>
    </citation>
    <scope>IDENTIFICATION</scope>
    <source>
        <tissue evidence="16">Liver</tissue>
    </source>
</reference>
<keyword evidence="15" id="KW-1185">Reference proteome</keyword>
<dbReference type="InterPro" id="IPR022008">
    <property type="entry name" value="EABR"/>
</dbReference>
<evidence type="ECO:0000256" key="9">
    <source>
        <dbReference type="ARBA" id="ARBA00023212"/>
    </source>
</evidence>
<comment type="subcellular location">
    <subcellularLocation>
        <location evidence="3">Cleavage furrow</location>
    </subcellularLocation>
    <subcellularLocation>
        <location evidence="1">Cytoplasm</location>
        <location evidence="1">Cytoskeleton</location>
        <location evidence="1">Microtubule organizing center</location>
        <location evidence="1">Centrosome</location>
        <location evidence="1">Centriole</location>
    </subcellularLocation>
    <subcellularLocation>
        <location evidence="2">Midbody</location>
        <location evidence="2">Midbody ring</location>
    </subcellularLocation>
</comment>
<evidence type="ECO:0000256" key="5">
    <source>
        <dbReference type="ARBA" id="ARBA00022553"/>
    </source>
</evidence>
<evidence type="ECO:0000256" key="2">
    <source>
        <dbReference type="ARBA" id="ARBA00004476"/>
    </source>
</evidence>
<evidence type="ECO:0000313" key="16">
    <source>
        <dbReference type="RefSeq" id="XP_025024674.1"/>
    </source>
</evidence>
<organism evidence="15 16">
    <name type="scientific">Python bivittatus</name>
    <name type="common">Burmese python</name>
    <name type="synonym">Python molurus bivittatus</name>
    <dbReference type="NCBI Taxonomy" id="176946"/>
    <lineage>
        <taxon>Eukaryota</taxon>
        <taxon>Metazoa</taxon>
        <taxon>Chordata</taxon>
        <taxon>Craniata</taxon>
        <taxon>Vertebrata</taxon>
        <taxon>Euteleostomi</taxon>
        <taxon>Lepidosauria</taxon>
        <taxon>Squamata</taxon>
        <taxon>Bifurcata</taxon>
        <taxon>Unidentata</taxon>
        <taxon>Episquamata</taxon>
        <taxon>Toxicofera</taxon>
        <taxon>Serpentes</taxon>
        <taxon>Henophidia</taxon>
        <taxon>Pythonidae</taxon>
        <taxon>Python</taxon>
    </lineage>
</organism>
<dbReference type="KEGG" id="pbi:103061518"/>
<protein>
    <recommendedName>
        <fullName evidence="12">Centrosomal protein of 55 kDa</fullName>
    </recommendedName>
</protein>
<sequence>MTSKAIKEMNISKWGFKSGDSKSESELQVYKKENAALKKSLEEIIKGKSKMTPEERKRLLEKILALETETEEYKSKLGKKDQEIQVLKDELRSRSKNTDTASLRGQLEEKTKEVAKREQLLNSLSEEVEWQKNHISAVSARCTDLESRAGNVQISQEKTAHCPGTTVNTHEIEIQLKDALEKNQQWLIYDQQREAYVQSLLARIFELEQQLETVNQQQAKEDDKQRYYEQMLATAERNLEAERQIVSQLHADLNELQRKYDEIKQEAINVNGLLKLQKQADIKTLQDENHIKGQILQRLTHENEVARKKLDEEKKRTQTLSSQVEVLHRSLLKQQEEHTRIAALEQQIQSCTSDFENEKLDRQNLQHQLNKVLKELRKARDQITRLEPSFFFQKLPERGGCLEVLDNFQSTFEDKLIIQDKRSSPKRASLLDESFLECPKCKTQYPTSQHRELLAHIDFCAV</sequence>
<comment type="function">
    <text evidence="11">Plays a role in mitotic exit and cytokinesis. Recruits PDCD6IP and TSG101 to midbody during cytokinesis. Required for successful completion of cytokinesis. Not required for microtubule nucleation. Plays a role in the development of the brain and kidney.</text>
</comment>
<dbReference type="GO" id="GO:0090543">
    <property type="term" value="C:Flemming body"/>
    <property type="evidence" value="ECO:0007669"/>
    <property type="project" value="UniProtKB-SubCell"/>
</dbReference>
<dbReference type="GO" id="GO:0032154">
    <property type="term" value="C:cleavage furrow"/>
    <property type="evidence" value="ECO:0007669"/>
    <property type="project" value="UniProtKB-SubCell"/>
</dbReference>
<proteinExistence type="predicted"/>
<gene>
    <name evidence="16" type="primary">CEP55</name>
</gene>
<dbReference type="GeneID" id="103061518"/>
<dbReference type="FunFam" id="1.20.5.1180:FF:000002">
    <property type="entry name" value="Centrosomal protein of 55 kDa"/>
    <property type="match status" value="1"/>
</dbReference>
<dbReference type="GO" id="GO:0005814">
    <property type="term" value="C:centriole"/>
    <property type="evidence" value="ECO:0007669"/>
    <property type="project" value="UniProtKB-SubCell"/>
</dbReference>
<dbReference type="Proteomes" id="UP000695026">
    <property type="component" value="Unplaced"/>
</dbReference>
<keyword evidence="8 13" id="KW-0175">Coiled coil</keyword>
<dbReference type="Gene3D" id="1.20.5.990">
    <property type="entry name" value="Nemo cc2-lz domain - 1d5 darpin complex"/>
    <property type="match status" value="1"/>
</dbReference>
<dbReference type="GO" id="GO:0045184">
    <property type="term" value="P:establishment of protein localization"/>
    <property type="evidence" value="ECO:0007669"/>
    <property type="project" value="TreeGrafter"/>
</dbReference>
<evidence type="ECO:0000256" key="6">
    <source>
        <dbReference type="ARBA" id="ARBA00022618"/>
    </source>
</evidence>
<keyword evidence="9" id="KW-0206">Cytoskeleton</keyword>
<dbReference type="FunFam" id="1.20.5.990:FF:000006">
    <property type="entry name" value="Centrosomal protein of 55 kDa"/>
    <property type="match status" value="1"/>
</dbReference>
<feature type="domain" description="TSG101 and ALIX binding" evidence="14">
    <location>
        <begin position="173"/>
        <end position="206"/>
    </location>
</feature>
<evidence type="ECO:0000256" key="11">
    <source>
        <dbReference type="ARBA" id="ARBA00055531"/>
    </source>
</evidence>
<feature type="coiled-coil region" evidence="13">
    <location>
        <begin position="56"/>
        <end position="127"/>
    </location>
</feature>
<evidence type="ECO:0000313" key="15">
    <source>
        <dbReference type="Proteomes" id="UP000695026"/>
    </source>
</evidence>
<dbReference type="GO" id="GO:0000281">
    <property type="term" value="P:mitotic cytokinesis"/>
    <property type="evidence" value="ECO:0007669"/>
    <property type="project" value="InterPro"/>
</dbReference>
<dbReference type="OrthoDB" id="8441172at2759"/>
<name>A0A9F5J174_PYTBI</name>
<dbReference type="AlphaFoldDB" id="A0A9F5J174"/>
<evidence type="ECO:0000259" key="14">
    <source>
        <dbReference type="Pfam" id="PF12180"/>
    </source>
</evidence>
<evidence type="ECO:0000256" key="8">
    <source>
        <dbReference type="ARBA" id="ARBA00023054"/>
    </source>
</evidence>
<evidence type="ECO:0000256" key="10">
    <source>
        <dbReference type="ARBA" id="ARBA00023306"/>
    </source>
</evidence>
<evidence type="ECO:0000256" key="13">
    <source>
        <dbReference type="SAM" id="Coils"/>
    </source>
</evidence>
<dbReference type="PANTHER" id="PTHR31838">
    <property type="entry name" value="CENTROSOMAL PROTEIN OF 55 KDA"/>
    <property type="match status" value="1"/>
</dbReference>
<dbReference type="Gene3D" id="1.20.5.1180">
    <property type="entry name" value="Geminin coiled-coil domain"/>
    <property type="match status" value="1"/>
</dbReference>
<evidence type="ECO:0000256" key="12">
    <source>
        <dbReference type="ARBA" id="ARBA00069787"/>
    </source>
</evidence>
<keyword evidence="5" id="KW-0597">Phosphoprotein</keyword>
<evidence type="ECO:0000256" key="4">
    <source>
        <dbReference type="ARBA" id="ARBA00022490"/>
    </source>
</evidence>
<accession>A0A9F5J174</accession>
<dbReference type="Pfam" id="PF12180">
    <property type="entry name" value="EABR"/>
    <property type="match status" value="1"/>
</dbReference>